<gene>
    <name evidence="1" type="ORF">RBWH47_05356</name>
</gene>
<proteinExistence type="predicted"/>
<name>F2APJ3_RHOBT</name>
<accession>F2APJ3</accession>
<comment type="caution">
    <text evidence="1">The sequence shown here is derived from an EMBL/GenBank/DDBJ whole genome shotgun (WGS) entry which is preliminary data.</text>
</comment>
<organism evidence="1 2">
    <name type="scientific">Rhodopirellula baltica WH47</name>
    <dbReference type="NCBI Taxonomy" id="991778"/>
    <lineage>
        <taxon>Bacteria</taxon>
        <taxon>Pseudomonadati</taxon>
        <taxon>Planctomycetota</taxon>
        <taxon>Planctomycetia</taxon>
        <taxon>Pirellulales</taxon>
        <taxon>Pirellulaceae</taxon>
        <taxon>Rhodopirellula</taxon>
    </lineage>
</organism>
<evidence type="ECO:0000313" key="1">
    <source>
        <dbReference type="EMBL" id="EGF28416.1"/>
    </source>
</evidence>
<dbReference type="AlphaFoldDB" id="F2APJ3"/>
<dbReference type="EMBL" id="AFAR01000090">
    <property type="protein sequence ID" value="EGF28416.1"/>
    <property type="molecule type" value="Genomic_DNA"/>
</dbReference>
<evidence type="ECO:0000313" key="2">
    <source>
        <dbReference type="Proteomes" id="UP000006222"/>
    </source>
</evidence>
<sequence length="46" mass="5275">MGERPSSTCASRLPQKDDWLIDQRAQVARWSRWHQANRESTPHAGG</sequence>
<protein>
    <submittedName>
        <fullName evidence="1">Uncharacterized protein</fullName>
    </submittedName>
</protein>
<reference evidence="1 2" key="1">
    <citation type="journal article" date="2013" name="Mar. Genomics">
        <title>Expression of sulfatases in Rhodopirellula baltica and the diversity of sulfatases in the genus Rhodopirellula.</title>
        <authorList>
            <person name="Wegner C.E."/>
            <person name="Richter-Heitmann T."/>
            <person name="Klindworth A."/>
            <person name="Klockow C."/>
            <person name="Richter M."/>
            <person name="Achstetter T."/>
            <person name="Glockner F.O."/>
            <person name="Harder J."/>
        </authorList>
    </citation>
    <scope>NUCLEOTIDE SEQUENCE [LARGE SCALE GENOMIC DNA]</scope>
    <source>
        <strain evidence="1 2">WH47</strain>
    </source>
</reference>
<dbReference type="Proteomes" id="UP000006222">
    <property type="component" value="Unassembled WGS sequence"/>
</dbReference>